<dbReference type="NCBIfam" id="TIGR01643">
    <property type="entry name" value="YD_repeat_2x"/>
    <property type="match status" value="1"/>
</dbReference>
<dbReference type="PANTHER" id="PTHR32305">
    <property type="match status" value="1"/>
</dbReference>
<comment type="caution">
    <text evidence="1">The sequence shown here is derived from an EMBL/GenBank/DDBJ whole genome shotgun (WGS) entry which is preliminary data.</text>
</comment>
<dbReference type="InterPro" id="IPR050708">
    <property type="entry name" value="T6SS_VgrG/RHS"/>
</dbReference>
<dbReference type="InterPro" id="IPR031325">
    <property type="entry name" value="RHS_repeat"/>
</dbReference>
<evidence type="ECO:0000313" key="1">
    <source>
        <dbReference type="EMBL" id="MCI8208587.1"/>
    </source>
</evidence>
<evidence type="ECO:0008006" key="3">
    <source>
        <dbReference type="Google" id="ProtNLM"/>
    </source>
</evidence>
<dbReference type="InterPro" id="IPR006530">
    <property type="entry name" value="YD"/>
</dbReference>
<gene>
    <name evidence="1" type="ORF">AUC61_03470</name>
</gene>
<keyword evidence="2" id="KW-1185">Reference proteome</keyword>
<proteinExistence type="predicted"/>
<dbReference type="PANTHER" id="PTHR32305:SF15">
    <property type="entry name" value="PROTEIN RHSA-RELATED"/>
    <property type="match status" value="1"/>
</dbReference>
<accession>A0ABS9ZDW0</accession>
<dbReference type="Gene3D" id="2.180.10.10">
    <property type="entry name" value="RHS repeat-associated core"/>
    <property type="match status" value="2"/>
</dbReference>
<evidence type="ECO:0000313" key="2">
    <source>
        <dbReference type="Proteomes" id="UP001320513"/>
    </source>
</evidence>
<reference evidence="1 2" key="1">
    <citation type="submission" date="2015-12" db="EMBL/GenBank/DDBJ databases">
        <title>Phylogenomics in the description of a new species in the Pseudomonas syringae group.</title>
        <authorList>
            <person name="Busquets A."/>
            <person name="Gomila M."/>
            <person name="Beiki F."/>
            <person name="Rahimian H."/>
            <person name="Mulet M."/>
            <person name="Sanchez D."/>
            <person name="Garcia-Valdes E."/>
            <person name="Lalucat J."/>
        </authorList>
    </citation>
    <scope>NUCLEOTIDE SEQUENCE [LARGE SCALE GENOMIC DNA]</scope>
    <source>
        <strain evidence="1 2">S25</strain>
    </source>
</reference>
<organism evidence="1 2">
    <name type="scientific">Pseudomonas maioricensis</name>
    <dbReference type="NCBI Taxonomy" id="1766623"/>
    <lineage>
        <taxon>Bacteria</taxon>
        <taxon>Pseudomonadati</taxon>
        <taxon>Pseudomonadota</taxon>
        <taxon>Gammaproteobacteria</taxon>
        <taxon>Pseudomonadales</taxon>
        <taxon>Pseudomonadaceae</taxon>
        <taxon>Pseudomonas</taxon>
    </lineage>
</organism>
<dbReference type="Proteomes" id="UP001320513">
    <property type="component" value="Unassembled WGS sequence"/>
</dbReference>
<sequence length="850" mass="95022">MSGVGSSARVARRTKRVYNRFHLQIEETVNQNGKTVRTRTQYHARTGVSFEGQPGNFQLPAKVEVSWFDAAKPDVIRTETTLTDYDDMGNILRKVSPSGITEVFEYYPVGASDGCPADTFARVRWLKLKTLIPATDCAPAPTLITRYRYTELASASPERGRFLALAQETVSQGEQAMPLMAIARRYEDDPHSPFFGRLKSRVETAGGVDTVLNYRYELLNGAVGVHTSLVAKDSTRSTKSVWMNMLTAAEIKTVEQMGVTLETNHDRLGRKTSETLAPQTPGQVSRTHAYQLANTLADEVSTRTVAPNGAETLTRLDGLNRKIAVEVQDIDAVGQPMRAVYSANYDGLGQLAEETSTDWLDGKAVQLTTRYTYDDWGNRVSTIGPDGVISHDRIDPVTLVQTQGIDLAGKTVISKNLFGKNDTVERFDRKGVSCGATEYVYDGLGRCVQQIDPHGRTTRFVYDSADRLVITQLPDGTRIKRAFVRGSTEDLATHIWVNEYLAGERTYDGLLRVTSITVGGRTETFTYEGAQPNPATHVRASGKVISYQYDPSLSNQMTERSVAGNSNLAASFRYDNAHAKLIQASCPANQQQRSYLPSGKLQNDRITETQGALDATHRTSLQGLPLEYVDAAGTKQITHYDALCRIAQVEKGTVKADYGYDSFGRVSRIETVDSQSKRKLVTQLEYDDFGREVRRVLTVDSSQPEELSQQFDNKDKLIRRILQRGNTVLRDERFAYDSRGRLEHYECTGLHLPVDAAGKPILVQDYIFDELDNVRQLKTVFADGENIATYEYENFDKTQLSRVRHSHPDYAAQQAKFSYDRDGNQLNDERNRRLNYDELGRLESVSEAQA</sequence>
<dbReference type="Pfam" id="PF05593">
    <property type="entry name" value="RHS_repeat"/>
    <property type="match status" value="1"/>
</dbReference>
<dbReference type="EMBL" id="LOHG01000002">
    <property type="protein sequence ID" value="MCI8208587.1"/>
    <property type="molecule type" value="Genomic_DNA"/>
</dbReference>
<protein>
    <recommendedName>
        <fullName evidence="3">YD repeat-containing protein</fullName>
    </recommendedName>
</protein>
<name>A0ABS9ZDW0_9PSED</name>